<dbReference type="Pfam" id="PF11065">
    <property type="entry name" value="DUF2866"/>
    <property type="match status" value="1"/>
</dbReference>
<dbReference type="Proteomes" id="UP001469089">
    <property type="component" value="Unassembled WGS sequence"/>
</dbReference>
<accession>A0ABV1LXR3</accession>
<dbReference type="InterPro" id="IPR021294">
    <property type="entry name" value="DUF2866"/>
</dbReference>
<evidence type="ECO:0000313" key="1">
    <source>
        <dbReference type="EMBL" id="MEQ5843596.1"/>
    </source>
</evidence>
<comment type="caution">
    <text evidence="1">The sequence shown here is derived from an EMBL/GenBank/DDBJ whole genome shotgun (WGS) entry which is preliminary data.</text>
</comment>
<dbReference type="RefSeq" id="WP_349545227.1">
    <property type="nucleotide sequence ID" value="NZ_JAOALG010000002.1"/>
</dbReference>
<organism evidence="1 2">
    <name type="scientific">Paraburkholderia acidicola</name>
    <dbReference type="NCBI Taxonomy" id="1912599"/>
    <lineage>
        <taxon>Bacteria</taxon>
        <taxon>Pseudomonadati</taxon>
        <taxon>Pseudomonadota</taxon>
        <taxon>Betaproteobacteria</taxon>
        <taxon>Burkholderiales</taxon>
        <taxon>Burkholderiaceae</taxon>
        <taxon>Paraburkholderia</taxon>
    </lineage>
</organism>
<dbReference type="EMBL" id="JAOALG010000002">
    <property type="protein sequence ID" value="MEQ5843596.1"/>
    <property type="molecule type" value="Genomic_DNA"/>
</dbReference>
<gene>
    <name evidence="1" type="ORF">N0A02_29485</name>
</gene>
<evidence type="ECO:0000313" key="2">
    <source>
        <dbReference type="Proteomes" id="UP001469089"/>
    </source>
</evidence>
<sequence>MTENAVFTHLQAMSANLHAQQIHSCTVSAPQQLPWGRSYRVVEWTLKHDPESRRRAVPAEYTATEIAELVISHVPGRRFCQQTEQA</sequence>
<keyword evidence="2" id="KW-1185">Reference proteome</keyword>
<proteinExistence type="predicted"/>
<protein>
    <submittedName>
        <fullName evidence="1">DUF2866 domain-containing protein</fullName>
    </submittedName>
</protein>
<reference evidence="1 2" key="1">
    <citation type="journal article" date="2024" name="Chem. Sci.">
        <title>Discovery of a lagriamide polyketide by integrated genome mining, isotopic labeling, and untargeted metabolomics.</title>
        <authorList>
            <person name="Fergusson C.H."/>
            <person name="Saulog J."/>
            <person name="Paulo B.S."/>
            <person name="Wilson D.M."/>
            <person name="Liu D.Y."/>
            <person name="Morehouse N.J."/>
            <person name="Waterworth S."/>
            <person name="Barkei J."/>
            <person name="Gray C.A."/>
            <person name="Kwan J.C."/>
            <person name="Eustaquio A.S."/>
            <person name="Linington R.G."/>
        </authorList>
    </citation>
    <scope>NUCLEOTIDE SEQUENCE [LARGE SCALE GENOMIC DNA]</scope>
    <source>
        <strain evidence="1 2">RL17-338-BIF-B</strain>
    </source>
</reference>
<name>A0ABV1LXR3_9BURK</name>